<dbReference type="GeneID" id="18832007"/>
<evidence type="ECO:0000256" key="1">
    <source>
        <dbReference type="SAM" id="SignalP"/>
    </source>
</evidence>
<feature type="chain" id="PRO_5003886335" description="Galactose oxidase-like Early set domain-containing protein" evidence="1">
    <location>
        <begin position="19"/>
        <end position="102"/>
    </location>
</feature>
<keyword evidence="1" id="KW-0732">Signal</keyword>
<dbReference type="InParanoid" id="K5XB49"/>
<dbReference type="RefSeq" id="XP_007329483.1">
    <property type="nucleotide sequence ID" value="XM_007329421.1"/>
</dbReference>
<accession>K5XB49</accession>
<dbReference type="InterPro" id="IPR015915">
    <property type="entry name" value="Kelch-typ_b-propeller"/>
</dbReference>
<dbReference type="eggNOG" id="ENOG502S36Z">
    <property type="taxonomic scope" value="Eukaryota"/>
</dbReference>
<protein>
    <recommendedName>
        <fullName evidence="4">Galactose oxidase-like Early set domain-containing protein</fullName>
    </recommendedName>
</protein>
<feature type="non-terminal residue" evidence="2">
    <location>
        <position position="102"/>
    </location>
</feature>
<gene>
    <name evidence="2" type="ORF">AGABI1DRAFT_84761</name>
</gene>
<dbReference type="KEGG" id="abp:AGABI1DRAFT84761"/>
<evidence type="ECO:0008006" key="4">
    <source>
        <dbReference type="Google" id="ProtNLM"/>
    </source>
</evidence>
<evidence type="ECO:0000313" key="3">
    <source>
        <dbReference type="Proteomes" id="UP000008493"/>
    </source>
</evidence>
<evidence type="ECO:0000313" key="2">
    <source>
        <dbReference type="EMBL" id="EKM80297.1"/>
    </source>
</evidence>
<dbReference type="Gene3D" id="2.120.10.80">
    <property type="entry name" value="Kelch-type beta propeller"/>
    <property type="match status" value="1"/>
</dbReference>
<dbReference type="Proteomes" id="UP000008493">
    <property type="component" value="Unassembled WGS sequence"/>
</dbReference>
<sequence length="102" mass="11003">MARSIPVFIFFLLSLTLADDIATNTPVPPLQWINLTNLLQGNSPPPLKDAAIGYDETSRSIILFGGESQGGFPQGQTYLLNLDSLTWDVPSPPSGLHRTPPA</sequence>
<dbReference type="AlphaFoldDB" id="K5XB49"/>
<name>K5XB49_AGABU</name>
<dbReference type="EMBL" id="JH971389">
    <property type="protein sequence ID" value="EKM80297.1"/>
    <property type="molecule type" value="Genomic_DNA"/>
</dbReference>
<organism evidence="2 3">
    <name type="scientific">Agaricus bisporus var. burnettii (strain JB137-S8 / ATCC MYA-4627 / FGSC 10392)</name>
    <name type="common">White button mushroom</name>
    <dbReference type="NCBI Taxonomy" id="597362"/>
    <lineage>
        <taxon>Eukaryota</taxon>
        <taxon>Fungi</taxon>
        <taxon>Dikarya</taxon>
        <taxon>Basidiomycota</taxon>
        <taxon>Agaricomycotina</taxon>
        <taxon>Agaricomycetes</taxon>
        <taxon>Agaricomycetidae</taxon>
        <taxon>Agaricales</taxon>
        <taxon>Agaricineae</taxon>
        <taxon>Agaricaceae</taxon>
        <taxon>Agaricus</taxon>
    </lineage>
</organism>
<dbReference type="STRING" id="597362.K5XB49"/>
<dbReference type="HOGENOM" id="CLU_2283988_0_0_1"/>
<reference evidence="3" key="1">
    <citation type="journal article" date="2012" name="Proc. Natl. Acad. Sci. U.S.A.">
        <title>Genome sequence of the button mushroom Agaricus bisporus reveals mechanisms governing adaptation to a humic-rich ecological niche.</title>
        <authorList>
            <person name="Morin E."/>
            <person name="Kohler A."/>
            <person name="Baker A.R."/>
            <person name="Foulongne-Oriol M."/>
            <person name="Lombard V."/>
            <person name="Nagy L.G."/>
            <person name="Ohm R.A."/>
            <person name="Patyshakuliyeva A."/>
            <person name="Brun A."/>
            <person name="Aerts A.L."/>
            <person name="Bailey A.M."/>
            <person name="Billette C."/>
            <person name="Coutinho P.M."/>
            <person name="Deakin G."/>
            <person name="Doddapaneni H."/>
            <person name="Floudas D."/>
            <person name="Grimwood J."/>
            <person name="Hilden K."/>
            <person name="Kuees U."/>
            <person name="LaButti K.M."/>
            <person name="Lapidus A."/>
            <person name="Lindquist E.A."/>
            <person name="Lucas S.M."/>
            <person name="Murat C."/>
            <person name="Riley R.W."/>
            <person name="Salamov A.A."/>
            <person name="Schmutz J."/>
            <person name="Subramanian V."/>
            <person name="Woesten H.A.B."/>
            <person name="Xu J."/>
            <person name="Eastwood D.C."/>
            <person name="Foster G.D."/>
            <person name="Sonnenberg A.S."/>
            <person name="Cullen D."/>
            <person name="de Vries R.P."/>
            <person name="Lundell T."/>
            <person name="Hibbett D.S."/>
            <person name="Henrissat B."/>
            <person name="Burton K.S."/>
            <person name="Kerrigan R.W."/>
            <person name="Challen M.P."/>
            <person name="Grigoriev I.V."/>
            <person name="Martin F."/>
        </authorList>
    </citation>
    <scope>NUCLEOTIDE SEQUENCE [LARGE SCALE GENOMIC DNA]</scope>
    <source>
        <strain evidence="3">JB137-S8 / ATCC MYA-4627 / FGSC 10392</strain>
    </source>
</reference>
<feature type="signal peptide" evidence="1">
    <location>
        <begin position="1"/>
        <end position="18"/>
    </location>
</feature>
<keyword evidence="3" id="KW-1185">Reference proteome</keyword>
<proteinExistence type="predicted"/>
<dbReference type="OrthoDB" id="10250130at2759"/>